<dbReference type="EMBL" id="JBEYBF010000001">
    <property type="protein sequence ID" value="MEU1950806.1"/>
    <property type="molecule type" value="Genomic_DNA"/>
</dbReference>
<name>A0ABV2WIU8_9NOCA</name>
<feature type="compositionally biased region" description="Low complexity" evidence="1">
    <location>
        <begin position="88"/>
        <end position="103"/>
    </location>
</feature>
<reference evidence="2 3" key="1">
    <citation type="submission" date="2024-06" db="EMBL/GenBank/DDBJ databases">
        <title>The Natural Products Discovery Center: Release of the First 8490 Sequenced Strains for Exploring Actinobacteria Biosynthetic Diversity.</title>
        <authorList>
            <person name="Kalkreuter E."/>
            <person name="Kautsar S.A."/>
            <person name="Yang D."/>
            <person name="Bader C.D."/>
            <person name="Teijaro C.N."/>
            <person name="Fluegel L."/>
            <person name="Davis C.M."/>
            <person name="Simpson J.R."/>
            <person name="Lauterbach L."/>
            <person name="Steele A.D."/>
            <person name="Gui C."/>
            <person name="Meng S."/>
            <person name="Li G."/>
            <person name="Viehrig K."/>
            <person name="Ye F."/>
            <person name="Su P."/>
            <person name="Kiefer A.F."/>
            <person name="Nichols A."/>
            <person name="Cepeda A.J."/>
            <person name="Yan W."/>
            <person name="Fan B."/>
            <person name="Jiang Y."/>
            <person name="Adhikari A."/>
            <person name="Zheng C.-J."/>
            <person name="Schuster L."/>
            <person name="Cowan T.M."/>
            <person name="Smanski M.J."/>
            <person name="Chevrette M.G."/>
            <person name="De Carvalho L.P.S."/>
            <person name="Shen B."/>
        </authorList>
    </citation>
    <scope>NUCLEOTIDE SEQUENCE [LARGE SCALE GENOMIC DNA]</scope>
    <source>
        <strain evidence="2 3">NPDC019708</strain>
    </source>
</reference>
<dbReference type="Proteomes" id="UP001550628">
    <property type="component" value="Unassembled WGS sequence"/>
</dbReference>
<feature type="region of interest" description="Disordered" evidence="1">
    <location>
        <begin position="65"/>
        <end position="114"/>
    </location>
</feature>
<evidence type="ECO:0000256" key="1">
    <source>
        <dbReference type="SAM" id="MobiDB-lite"/>
    </source>
</evidence>
<dbReference type="RefSeq" id="WP_356954230.1">
    <property type="nucleotide sequence ID" value="NZ_JBEYBD010000002.1"/>
</dbReference>
<evidence type="ECO:0000313" key="3">
    <source>
        <dbReference type="Proteomes" id="UP001550628"/>
    </source>
</evidence>
<feature type="compositionally biased region" description="Basic and acidic residues" evidence="1">
    <location>
        <begin position="13"/>
        <end position="22"/>
    </location>
</feature>
<accession>A0ABV2WIU8</accession>
<sequence>MTKGAFGMPKSVKLTDHLDHRPGRGRARRGGRIMLAGAIPIAMALAATGTAHAGEQHAAVIADQPGVTSPEQSGTAPPPPPPAPTPEQPVYYEQPPEVRNAPSRPAPPPEEPAAPVRVEDLHLPEPVPPVAPIEPPENTIRIGQWQALSPEWLPPEARDTINTVAANAEAHVATALDSVGIPAGRSDRVSGATMAGAAVGGAAGAVAAGAPAAAAGAVVGGLIGGTIGGIAGAAIGTVVPVPVVGTVTSGVAGTALGAAVGAAVGAVVAGVPAAAVGAVAAGTVGAGFGAGVGVGQP</sequence>
<feature type="compositionally biased region" description="Pro residues" evidence="1">
    <location>
        <begin position="76"/>
        <end position="87"/>
    </location>
</feature>
<feature type="region of interest" description="Disordered" evidence="1">
    <location>
        <begin position="1"/>
        <end position="31"/>
    </location>
</feature>
<protein>
    <submittedName>
        <fullName evidence="2">Uncharacterized protein</fullName>
    </submittedName>
</protein>
<evidence type="ECO:0000313" key="2">
    <source>
        <dbReference type="EMBL" id="MEU1950806.1"/>
    </source>
</evidence>
<keyword evidence="3" id="KW-1185">Reference proteome</keyword>
<gene>
    <name evidence="2" type="ORF">ABZ510_03010</name>
</gene>
<comment type="caution">
    <text evidence="2">The sequence shown here is derived from an EMBL/GenBank/DDBJ whole genome shotgun (WGS) entry which is preliminary data.</text>
</comment>
<organism evidence="2 3">
    <name type="scientific">Nocardia rhamnosiphila</name>
    <dbReference type="NCBI Taxonomy" id="426716"/>
    <lineage>
        <taxon>Bacteria</taxon>
        <taxon>Bacillati</taxon>
        <taxon>Actinomycetota</taxon>
        <taxon>Actinomycetes</taxon>
        <taxon>Mycobacteriales</taxon>
        <taxon>Nocardiaceae</taxon>
        <taxon>Nocardia</taxon>
    </lineage>
</organism>
<proteinExistence type="predicted"/>